<reference evidence="10" key="1">
    <citation type="submission" date="2025-08" db="UniProtKB">
        <authorList>
            <consortium name="Ensembl"/>
        </authorList>
    </citation>
    <scope>IDENTIFICATION</scope>
</reference>
<evidence type="ECO:0000313" key="11">
    <source>
        <dbReference type="Proteomes" id="UP000261420"/>
    </source>
</evidence>
<evidence type="ECO:0000256" key="6">
    <source>
        <dbReference type="ARBA" id="ARBA00023319"/>
    </source>
</evidence>
<dbReference type="Pfam" id="PF07679">
    <property type="entry name" value="I-set"/>
    <property type="match status" value="3"/>
</dbReference>
<keyword evidence="11" id="KW-1185">Reference proteome</keyword>
<evidence type="ECO:0000259" key="8">
    <source>
        <dbReference type="PROSITE" id="PS50835"/>
    </source>
</evidence>
<keyword evidence="6" id="KW-0393">Immunoglobulin domain</keyword>
<feature type="domain" description="Protein kinase" evidence="7">
    <location>
        <begin position="368"/>
        <end position="622"/>
    </location>
</feature>
<keyword evidence="3" id="KW-0677">Repeat</keyword>
<dbReference type="InterPro" id="IPR003961">
    <property type="entry name" value="FN3_dom"/>
</dbReference>
<dbReference type="GO" id="GO:0005524">
    <property type="term" value="F:ATP binding"/>
    <property type="evidence" value="ECO:0007669"/>
    <property type="project" value="InterPro"/>
</dbReference>
<dbReference type="InterPro" id="IPR013783">
    <property type="entry name" value="Ig-like_fold"/>
</dbReference>
<name>A0A3B4TG70_SERDU</name>
<dbReference type="InterPro" id="IPR036179">
    <property type="entry name" value="Ig-like_dom_sf"/>
</dbReference>
<reference evidence="10" key="2">
    <citation type="submission" date="2025-09" db="UniProtKB">
        <authorList>
            <consortium name="Ensembl"/>
        </authorList>
    </citation>
    <scope>IDENTIFICATION</scope>
</reference>
<dbReference type="PANTHER" id="PTHR47633">
    <property type="entry name" value="IMMUNOGLOBULIN"/>
    <property type="match status" value="1"/>
</dbReference>
<dbReference type="SUPFAM" id="SSF49265">
    <property type="entry name" value="Fibronectin type III"/>
    <property type="match status" value="2"/>
</dbReference>
<dbReference type="InterPro" id="IPR036116">
    <property type="entry name" value="FN3_sf"/>
</dbReference>
<accession>A0A3B4TG70</accession>
<dbReference type="Gene3D" id="3.30.200.20">
    <property type="entry name" value="Phosphorylase Kinase, domain 1"/>
    <property type="match status" value="1"/>
</dbReference>
<dbReference type="SUPFAM" id="SSF56112">
    <property type="entry name" value="Protein kinase-like (PK-like)"/>
    <property type="match status" value="1"/>
</dbReference>
<dbReference type="SMART" id="SM00060">
    <property type="entry name" value="FN3"/>
    <property type="match status" value="1"/>
</dbReference>
<evidence type="ECO:0000313" key="10">
    <source>
        <dbReference type="Ensembl" id="ENSSDUP00000005169.1"/>
    </source>
</evidence>
<dbReference type="GeneTree" id="ENSGT01150000286978"/>
<dbReference type="Gene3D" id="2.60.40.10">
    <property type="entry name" value="Immunoglobulins"/>
    <property type="match status" value="5"/>
</dbReference>
<evidence type="ECO:0000256" key="5">
    <source>
        <dbReference type="ARBA" id="ARBA00023157"/>
    </source>
</evidence>
<evidence type="ECO:0000256" key="1">
    <source>
        <dbReference type="ARBA" id="ARBA00006692"/>
    </source>
</evidence>
<dbReference type="SUPFAM" id="SSF48726">
    <property type="entry name" value="Immunoglobulin"/>
    <property type="match status" value="3"/>
</dbReference>
<evidence type="ECO:0000259" key="7">
    <source>
        <dbReference type="PROSITE" id="PS50011"/>
    </source>
</evidence>
<feature type="domain" description="Fibronectin type-III" evidence="9">
    <location>
        <begin position="241"/>
        <end position="334"/>
    </location>
</feature>
<organism evidence="10 11">
    <name type="scientific">Seriola dumerili</name>
    <name type="common">Greater amberjack</name>
    <name type="synonym">Caranx dumerili</name>
    <dbReference type="NCBI Taxonomy" id="41447"/>
    <lineage>
        <taxon>Eukaryota</taxon>
        <taxon>Metazoa</taxon>
        <taxon>Chordata</taxon>
        <taxon>Craniata</taxon>
        <taxon>Vertebrata</taxon>
        <taxon>Euteleostomi</taxon>
        <taxon>Actinopterygii</taxon>
        <taxon>Neopterygii</taxon>
        <taxon>Teleostei</taxon>
        <taxon>Neoteleostei</taxon>
        <taxon>Acanthomorphata</taxon>
        <taxon>Carangaria</taxon>
        <taxon>Carangiformes</taxon>
        <taxon>Carangidae</taxon>
        <taxon>Seriola</taxon>
    </lineage>
</organism>
<feature type="domain" description="Fibronectin type-III" evidence="9">
    <location>
        <begin position="1"/>
        <end position="63"/>
    </location>
</feature>
<evidence type="ECO:0000256" key="3">
    <source>
        <dbReference type="ARBA" id="ARBA00022737"/>
    </source>
</evidence>
<dbReference type="InterPro" id="IPR000719">
    <property type="entry name" value="Prot_kinase_dom"/>
</dbReference>
<dbReference type="GO" id="GO:0004674">
    <property type="term" value="F:protein serine/threonine kinase activity"/>
    <property type="evidence" value="ECO:0007669"/>
    <property type="project" value="UniProtKB-KW"/>
</dbReference>
<dbReference type="InterPro" id="IPR007110">
    <property type="entry name" value="Ig-like_dom"/>
</dbReference>
<dbReference type="Gene3D" id="1.10.510.10">
    <property type="entry name" value="Transferase(Phosphotransferase) domain 1"/>
    <property type="match status" value="1"/>
</dbReference>
<dbReference type="InterPro" id="IPR013098">
    <property type="entry name" value="Ig_I-set"/>
</dbReference>
<dbReference type="FunFam" id="1.10.510.10:FF:000329">
    <property type="entry name" value="Titin a"/>
    <property type="match status" value="1"/>
</dbReference>
<dbReference type="FunFam" id="2.60.40.10:FF:001399">
    <property type="entry name" value="Titin a"/>
    <property type="match status" value="1"/>
</dbReference>
<dbReference type="InterPro" id="IPR011009">
    <property type="entry name" value="Kinase-like_dom_sf"/>
</dbReference>
<dbReference type="Pfam" id="PF00041">
    <property type="entry name" value="fn3"/>
    <property type="match status" value="1"/>
</dbReference>
<dbReference type="Pfam" id="PF00069">
    <property type="entry name" value="Pkinase"/>
    <property type="match status" value="1"/>
</dbReference>
<evidence type="ECO:0000256" key="4">
    <source>
        <dbReference type="ARBA" id="ARBA00022777"/>
    </source>
</evidence>
<dbReference type="Proteomes" id="UP000261420">
    <property type="component" value="Unplaced"/>
</dbReference>
<sequence length="802" mass="89900">MNQVDPSGLMRLMQHPSPALPSVTVFSVKRLTEGIEYIFRVKCENLGGQSDYSEETTPIIPATAVDIRAPAFKEELRNMSVKYKSNATLVCKITGQPKPVIKWFRRGKEIHSDGKKIKIQEFKGGYHQLVITEADEEDSTVYQIRATNQGGSICATVSLDVEGSHPRPAWRGDPVITWQKGQDLIDSNGHYQVIVTRSFTSLVFPNGVEKKDAGFYIVCAKNRFGIDQQTVELDVADVPDPPRGIKASDVSRDSVSLNWVAPANDGGSKVISYIIEKCPTTAERWERVAQSRDTRYTVINLFGGTSYQFRVIAENKFGQSAPSETSGPVMTKEDKSRVLLYDREVDDTEHVPKGKAPNSDAKNLHNKYAIAEELGRGQFGIVHRCVDISSEKTYMAKFVKVRGADQAVVKKEIATLNLAKHTNFLLLHESFDSPEELVMIYDFISGGDIFERLSTAEFELNEREIVNYIRQICSALEFLHAQSYGHFDIRPENIVYTTRTSSNVKIIELGQSRHLTPGDQIKVQYTTAEYAAPEIHQCDMVSTVTDMWSVGVLAYVLLSGLNPFTAETNQQMIDNISNAAYSYDDESFMQFSVEALDFTDRLMTKDRKHRMTAAEALAHPWLTKPVEEISTRAIPTGRHKRYYQTMVRKEWSTVVSAARVASGGSIRSQRGVFVAKVKIAPFEHGPLAGQISHAVVNEGDNVKFICNIDNYDSTTEVTWYCGVRQLEAGDKYEIEYEDGLAVITVNKVTRADDGTYRCKVVNEYGEDSAYAELFINGEPSPEVEWLKDNMIVSSFLQKVLFG</sequence>
<dbReference type="FunFam" id="2.60.40.10:FF:001345">
    <property type="entry name" value="titin isoform X1"/>
    <property type="match status" value="1"/>
</dbReference>
<dbReference type="PANTHER" id="PTHR47633:SF7">
    <property type="entry name" value="TITIN HOMOLOG"/>
    <property type="match status" value="1"/>
</dbReference>
<keyword evidence="5" id="KW-1015">Disulfide bond</keyword>
<keyword evidence="4" id="KW-0418">Kinase</keyword>
<dbReference type="SMART" id="SM00409">
    <property type="entry name" value="IG"/>
    <property type="match status" value="2"/>
</dbReference>
<dbReference type="FunFam" id="2.60.40.10:FF:000127">
    <property type="entry name" value="titin isoform X1"/>
    <property type="match status" value="1"/>
</dbReference>
<feature type="domain" description="Ig-like" evidence="8">
    <location>
        <begin position="686"/>
        <end position="776"/>
    </location>
</feature>
<evidence type="ECO:0000259" key="9">
    <source>
        <dbReference type="PROSITE" id="PS50853"/>
    </source>
</evidence>
<proteinExistence type="inferred from homology"/>
<dbReference type="PROSITE" id="PS50011">
    <property type="entry name" value="PROTEIN_KINASE_DOM"/>
    <property type="match status" value="1"/>
</dbReference>
<dbReference type="PROSITE" id="PS50835">
    <property type="entry name" value="IG_LIKE"/>
    <property type="match status" value="2"/>
</dbReference>
<dbReference type="CDD" id="cd00063">
    <property type="entry name" value="FN3"/>
    <property type="match status" value="2"/>
</dbReference>
<dbReference type="PRINTS" id="PR00014">
    <property type="entry name" value="FNTYPEIII"/>
</dbReference>
<protein>
    <submittedName>
        <fullName evidence="10">Uncharacterized protein</fullName>
    </submittedName>
</protein>
<keyword evidence="2" id="KW-0808">Transferase</keyword>
<dbReference type="Ensembl" id="ENSSDUT00000005270.1">
    <property type="protein sequence ID" value="ENSSDUP00000005169.1"/>
    <property type="gene ID" value="ENSSDUG00000003632.1"/>
</dbReference>
<dbReference type="InterPro" id="IPR003598">
    <property type="entry name" value="Ig_sub2"/>
</dbReference>
<dbReference type="PROSITE" id="PS00109">
    <property type="entry name" value="PROTEIN_KINASE_TYR"/>
    <property type="match status" value="1"/>
</dbReference>
<dbReference type="InterPro" id="IPR008266">
    <property type="entry name" value="Tyr_kinase_AS"/>
</dbReference>
<comment type="similarity">
    <text evidence="1">Belongs to the protein kinase superfamily. CAMK Ser/Thr protein kinase family.</text>
</comment>
<dbReference type="SMART" id="SM00408">
    <property type="entry name" value="IGc2"/>
    <property type="match status" value="2"/>
</dbReference>
<dbReference type="PROSITE" id="PS50853">
    <property type="entry name" value="FN3"/>
    <property type="match status" value="2"/>
</dbReference>
<evidence type="ECO:0000256" key="2">
    <source>
        <dbReference type="ARBA" id="ARBA00022679"/>
    </source>
</evidence>
<dbReference type="InterPro" id="IPR003599">
    <property type="entry name" value="Ig_sub"/>
</dbReference>
<dbReference type="AlphaFoldDB" id="A0A3B4TG70"/>
<feature type="domain" description="Ig-like" evidence="8">
    <location>
        <begin position="70"/>
        <end position="158"/>
    </location>
</feature>